<proteinExistence type="predicted"/>
<feature type="compositionally biased region" description="Polar residues" evidence="1">
    <location>
        <begin position="1"/>
        <end position="12"/>
    </location>
</feature>
<dbReference type="Proteomes" id="UP000016933">
    <property type="component" value="Unassembled WGS sequence"/>
</dbReference>
<name>N1Q1B3_DOTSN</name>
<evidence type="ECO:0000313" key="2">
    <source>
        <dbReference type="EMBL" id="EME49053.1"/>
    </source>
</evidence>
<dbReference type="AlphaFoldDB" id="N1Q1B3"/>
<feature type="compositionally biased region" description="Low complexity" evidence="1">
    <location>
        <begin position="78"/>
        <end position="87"/>
    </location>
</feature>
<evidence type="ECO:0000256" key="1">
    <source>
        <dbReference type="SAM" id="MobiDB-lite"/>
    </source>
</evidence>
<reference evidence="3" key="1">
    <citation type="journal article" date="2012" name="PLoS Genet.">
        <title>The genomes of the fungal plant pathogens Cladosporium fulvum and Dothistroma septosporum reveal adaptation to different hosts and lifestyles but also signatures of common ancestry.</title>
        <authorList>
            <person name="de Wit P.J.G.M."/>
            <person name="van der Burgt A."/>
            <person name="Oekmen B."/>
            <person name="Stergiopoulos I."/>
            <person name="Abd-Elsalam K.A."/>
            <person name="Aerts A.L."/>
            <person name="Bahkali A.H."/>
            <person name="Beenen H.G."/>
            <person name="Chettri P."/>
            <person name="Cox M.P."/>
            <person name="Datema E."/>
            <person name="de Vries R.P."/>
            <person name="Dhillon B."/>
            <person name="Ganley A.R."/>
            <person name="Griffiths S.A."/>
            <person name="Guo Y."/>
            <person name="Hamelin R.C."/>
            <person name="Henrissat B."/>
            <person name="Kabir M.S."/>
            <person name="Jashni M.K."/>
            <person name="Kema G."/>
            <person name="Klaubauf S."/>
            <person name="Lapidus A."/>
            <person name="Levasseur A."/>
            <person name="Lindquist E."/>
            <person name="Mehrabi R."/>
            <person name="Ohm R.A."/>
            <person name="Owen T.J."/>
            <person name="Salamov A."/>
            <person name="Schwelm A."/>
            <person name="Schijlen E."/>
            <person name="Sun H."/>
            <person name="van den Burg H.A."/>
            <person name="van Ham R.C.H.J."/>
            <person name="Zhang S."/>
            <person name="Goodwin S.B."/>
            <person name="Grigoriev I.V."/>
            <person name="Collemare J."/>
            <person name="Bradshaw R.E."/>
        </authorList>
    </citation>
    <scope>NUCLEOTIDE SEQUENCE [LARGE SCALE GENOMIC DNA]</scope>
    <source>
        <strain evidence="3">NZE10 / CBS 128990</strain>
    </source>
</reference>
<evidence type="ECO:0000313" key="3">
    <source>
        <dbReference type="Proteomes" id="UP000016933"/>
    </source>
</evidence>
<keyword evidence="3" id="KW-1185">Reference proteome</keyword>
<dbReference type="HOGENOM" id="CLU_1510565_0_0_1"/>
<protein>
    <submittedName>
        <fullName evidence="2">Uncharacterized protein</fullName>
    </submittedName>
</protein>
<feature type="region of interest" description="Disordered" evidence="1">
    <location>
        <begin position="1"/>
        <end position="178"/>
    </location>
</feature>
<feature type="compositionally biased region" description="Basic and acidic residues" evidence="1">
    <location>
        <begin position="156"/>
        <end position="178"/>
    </location>
</feature>
<accession>N1Q1B3</accession>
<gene>
    <name evidence="2" type="ORF">DOTSEDRAFT_30374</name>
</gene>
<organism evidence="2 3">
    <name type="scientific">Dothistroma septosporum (strain NZE10 / CBS 128990)</name>
    <name type="common">Red band needle blight fungus</name>
    <name type="synonym">Mycosphaerella pini</name>
    <dbReference type="NCBI Taxonomy" id="675120"/>
    <lineage>
        <taxon>Eukaryota</taxon>
        <taxon>Fungi</taxon>
        <taxon>Dikarya</taxon>
        <taxon>Ascomycota</taxon>
        <taxon>Pezizomycotina</taxon>
        <taxon>Dothideomycetes</taxon>
        <taxon>Dothideomycetidae</taxon>
        <taxon>Mycosphaerellales</taxon>
        <taxon>Mycosphaerellaceae</taxon>
        <taxon>Dothistroma</taxon>
    </lineage>
</organism>
<dbReference type="OrthoDB" id="10551139at2759"/>
<reference evidence="2 3" key="2">
    <citation type="journal article" date="2012" name="PLoS Pathog.">
        <title>Diverse lifestyles and strategies of plant pathogenesis encoded in the genomes of eighteen Dothideomycetes fungi.</title>
        <authorList>
            <person name="Ohm R.A."/>
            <person name="Feau N."/>
            <person name="Henrissat B."/>
            <person name="Schoch C.L."/>
            <person name="Horwitz B.A."/>
            <person name="Barry K.W."/>
            <person name="Condon B.J."/>
            <person name="Copeland A.C."/>
            <person name="Dhillon B."/>
            <person name="Glaser F."/>
            <person name="Hesse C.N."/>
            <person name="Kosti I."/>
            <person name="LaButti K."/>
            <person name="Lindquist E.A."/>
            <person name="Lucas S."/>
            <person name="Salamov A.A."/>
            <person name="Bradshaw R.E."/>
            <person name="Ciuffetti L."/>
            <person name="Hamelin R.C."/>
            <person name="Kema G.H.J."/>
            <person name="Lawrence C."/>
            <person name="Scott J.A."/>
            <person name="Spatafora J.W."/>
            <person name="Turgeon B.G."/>
            <person name="de Wit P.J.G.M."/>
            <person name="Zhong S."/>
            <person name="Goodwin S.B."/>
            <person name="Grigoriev I.V."/>
        </authorList>
    </citation>
    <scope>NUCLEOTIDE SEQUENCE [LARGE SCALE GENOMIC DNA]</scope>
    <source>
        <strain evidence="3">NZE10 / CBS 128990</strain>
    </source>
</reference>
<dbReference type="EMBL" id="KB446535">
    <property type="protein sequence ID" value="EME49053.1"/>
    <property type="molecule type" value="Genomic_DNA"/>
</dbReference>
<feature type="compositionally biased region" description="Polar residues" evidence="1">
    <location>
        <begin position="131"/>
        <end position="142"/>
    </location>
</feature>
<sequence length="178" mass="20183">MPRLSTVSSASPYPTGGRRSRPRGDSYRNPPNMSRLQLSEEHRRPRRRMSAVSPSSKGTMPRRKSVRFDDGGRPSTRQHSSSSVQQQRPKTFTKDAPPAAISESARDTARRLYHRKPSDGGRPAARPTVERSASTRSLNTTRAEAGTNVGGRHSSRRYDHHHDDNRRDPYELRSSRRR</sequence>